<dbReference type="FunFam" id="1.10.630.10:FF:000011">
    <property type="entry name" value="Cytochrome P450 83B1"/>
    <property type="match status" value="2"/>
</dbReference>
<dbReference type="AlphaFoldDB" id="A0A6P5YM96"/>
<proteinExistence type="inferred from homology"/>
<keyword evidence="9" id="KW-0472">Membrane</keyword>
<dbReference type="Proteomes" id="UP000515121">
    <property type="component" value="Unplaced"/>
</dbReference>
<evidence type="ECO:0000256" key="9">
    <source>
        <dbReference type="ARBA" id="ARBA00023136"/>
    </source>
</evidence>
<dbReference type="GO" id="GO:0005506">
    <property type="term" value="F:iron ion binding"/>
    <property type="evidence" value="ECO:0007669"/>
    <property type="project" value="InterPro"/>
</dbReference>
<keyword evidence="4 10" id="KW-0349">Heme</keyword>
<evidence type="ECO:0000256" key="5">
    <source>
        <dbReference type="ARBA" id="ARBA00022723"/>
    </source>
</evidence>
<dbReference type="Pfam" id="PF00067">
    <property type="entry name" value="p450"/>
    <property type="match status" value="2"/>
</dbReference>
<dbReference type="PRINTS" id="PR00385">
    <property type="entry name" value="P450"/>
</dbReference>
<comment type="cofactor">
    <cofactor evidence="1 10">
        <name>heme</name>
        <dbReference type="ChEBI" id="CHEBI:30413"/>
    </cofactor>
</comment>
<evidence type="ECO:0000256" key="7">
    <source>
        <dbReference type="ARBA" id="ARBA00023004"/>
    </source>
</evidence>
<keyword evidence="11" id="KW-0732">Signal</keyword>
<comment type="subcellular location">
    <subcellularLocation>
        <location evidence="2">Membrane</location>
    </subcellularLocation>
</comment>
<feature type="binding site" description="axial binding residue" evidence="10">
    <location>
        <position position="925"/>
    </location>
    <ligand>
        <name>heme</name>
        <dbReference type="ChEBI" id="CHEBI:30413"/>
    </ligand>
    <ligandPart>
        <name>Fe</name>
        <dbReference type="ChEBI" id="CHEBI:18248"/>
    </ligandPart>
</feature>
<name>A0A6P5YM96_DURZI</name>
<evidence type="ECO:0000256" key="8">
    <source>
        <dbReference type="ARBA" id="ARBA00023033"/>
    </source>
</evidence>
<feature type="chain" id="PRO_5028312695" evidence="11">
    <location>
        <begin position="19"/>
        <end position="988"/>
    </location>
</feature>
<dbReference type="InterPro" id="IPR001128">
    <property type="entry name" value="Cyt_P450"/>
</dbReference>
<evidence type="ECO:0000256" key="2">
    <source>
        <dbReference type="ARBA" id="ARBA00004370"/>
    </source>
</evidence>
<dbReference type="RefSeq" id="XP_022741405.1">
    <property type="nucleotide sequence ID" value="XM_022885670.1"/>
</dbReference>
<dbReference type="GO" id="GO:0016020">
    <property type="term" value="C:membrane"/>
    <property type="evidence" value="ECO:0007669"/>
    <property type="project" value="UniProtKB-SubCell"/>
</dbReference>
<evidence type="ECO:0000256" key="10">
    <source>
        <dbReference type="PIRSR" id="PIRSR602401-1"/>
    </source>
</evidence>
<dbReference type="PANTHER" id="PTHR47943">
    <property type="entry name" value="CYTOCHROME P450 93A3-LIKE"/>
    <property type="match status" value="1"/>
</dbReference>
<dbReference type="InterPro" id="IPR017972">
    <property type="entry name" value="Cyt_P450_CS"/>
</dbReference>
<reference evidence="13" key="1">
    <citation type="submission" date="2025-08" db="UniProtKB">
        <authorList>
            <consortium name="RefSeq"/>
        </authorList>
    </citation>
    <scope>IDENTIFICATION</scope>
    <source>
        <tissue evidence="13">Fruit stalk</tissue>
    </source>
</reference>
<evidence type="ECO:0000256" key="4">
    <source>
        <dbReference type="ARBA" id="ARBA00022617"/>
    </source>
</evidence>
<dbReference type="CDD" id="cd11072">
    <property type="entry name" value="CYP71-like"/>
    <property type="match status" value="2"/>
</dbReference>
<dbReference type="GO" id="GO:0004497">
    <property type="term" value="F:monooxygenase activity"/>
    <property type="evidence" value="ECO:0007669"/>
    <property type="project" value="UniProtKB-KW"/>
</dbReference>
<dbReference type="PROSITE" id="PS00086">
    <property type="entry name" value="CYTOCHROME_P450"/>
    <property type="match status" value="2"/>
</dbReference>
<dbReference type="InterPro" id="IPR036396">
    <property type="entry name" value="Cyt_P450_sf"/>
</dbReference>
<dbReference type="OrthoDB" id="2789670at2759"/>
<evidence type="ECO:0000256" key="6">
    <source>
        <dbReference type="ARBA" id="ARBA00023002"/>
    </source>
</evidence>
<dbReference type="PRINTS" id="PR00463">
    <property type="entry name" value="EP450I"/>
</dbReference>
<keyword evidence="7 10" id="KW-0408">Iron</keyword>
<sequence length="988" mass="111845">MSFSTLALILALLGTVCAVIHAFRTTLSPSNRHKNDRKLPPGPRALPIIGNLHMLGKLPHQNLHHLAKRYGPIMSLRLGYVPTIVVSSPQAAEQFLKTHDLVFASRPKVQSSQYLSYGAKGMAFTQYGSYWRTVRKWCTLHLLSASKVEYFAPVRKAELRSLVESIKKAAVAGKTVDLSRKVGKLIEEIMSKVILGRSLDDGFDLKLLIEEAMHLSGVFNLSDYLPYLAPLDLQGFARRLKKTSKAIDKYFEKIIDEHEQEANLNERKPHRDFVEVMVSLLNKPMNPYDDEGQAYITDRKNIKAIILDMIAASFDTSSAIIGWTFSELLRHPRVMVGLQQELETVVGRNRMVEESDLTKLTYLDMVVKESLRLHPVAPLLVPRESMEDVTIDGYFIPKKSRILVNTWSMARDQNVWSDNAEEFVPERFIGSNIDLRGHDFQLIPFGSGRRGCPGLQLGLLTVRLVIAQLVHCFHWELPDGMLPNELDMSEKFGLSLPRANHLFAKPVYRLFVPPGPRALPIIGNLHMLGKLPHQNLHHLAKRYGPIMSLRLGYVPTIVVSSPQAAEQFLKTHDLVFASRPKVQSSEYLTYGAKGMAFTQYGSYWRTVRKWCTLHLLSASKVEHFAPVRKAELGSLVESMKKAAAAGETVDLSGKVGELIEEIMSKVILGRSMDDGFDLKPLIEETMHLSGVFNLSDYLPYLAPLDVQGFTRRLKKTIKALDTFFEKIINEHEQEINLEERKPPRDFVDVMVSLMNKPMNPHDDEGQAYMIDRKNIKAIMVDMIAASFDTSATAIEWTFSELLRHPRVMVGLQKELETVVGRNRMVEESDLPKLTYLDMVVKESLRLHPVAPFLVPRESMEDVTVDGYFIPKKSRILVNTWSMARDQNVWSDNAEEFVPERFIGTNIDLRGHDFQLIPFGSGRRGCPGLQLGLLTVRLVIAQLVHCFDWELPDGMLPNELDMSEKFGLSLPRANHLFAIPVYRLLDKGA</sequence>
<protein>
    <submittedName>
        <fullName evidence="13">Uncharacterized protein LOC111292994</fullName>
    </submittedName>
</protein>
<comment type="similarity">
    <text evidence="3">Belongs to the cytochrome P450 family.</text>
</comment>
<dbReference type="GO" id="GO:0016705">
    <property type="term" value="F:oxidoreductase activity, acting on paired donors, with incorporation or reduction of molecular oxygen"/>
    <property type="evidence" value="ECO:0007669"/>
    <property type="project" value="InterPro"/>
</dbReference>
<evidence type="ECO:0000313" key="12">
    <source>
        <dbReference type="Proteomes" id="UP000515121"/>
    </source>
</evidence>
<keyword evidence="6" id="KW-0560">Oxidoreductase</keyword>
<dbReference type="GeneID" id="111292994"/>
<organism evidence="12 13">
    <name type="scientific">Durio zibethinus</name>
    <name type="common">Durian</name>
    <dbReference type="NCBI Taxonomy" id="66656"/>
    <lineage>
        <taxon>Eukaryota</taxon>
        <taxon>Viridiplantae</taxon>
        <taxon>Streptophyta</taxon>
        <taxon>Embryophyta</taxon>
        <taxon>Tracheophyta</taxon>
        <taxon>Spermatophyta</taxon>
        <taxon>Magnoliopsida</taxon>
        <taxon>eudicotyledons</taxon>
        <taxon>Gunneridae</taxon>
        <taxon>Pentapetalae</taxon>
        <taxon>rosids</taxon>
        <taxon>malvids</taxon>
        <taxon>Malvales</taxon>
        <taxon>Malvaceae</taxon>
        <taxon>Helicteroideae</taxon>
        <taxon>Durio</taxon>
    </lineage>
</organism>
<dbReference type="Gene3D" id="1.10.630.10">
    <property type="entry name" value="Cytochrome P450"/>
    <property type="match status" value="2"/>
</dbReference>
<evidence type="ECO:0000256" key="3">
    <source>
        <dbReference type="ARBA" id="ARBA00010617"/>
    </source>
</evidence>
<dbReference type="KEGG" id="dzi:111292994"/>
<dbReference type="SUPFAM" id="SSF48264">
    <property type="entry name" value="Cytochrome P450"/>
    <property type="match status" value="2"/>
</dbReference>
<evidence type="ECO:0000313" key="13">
    <source>
        <dbReference type="RefSeq" id="XP_022741405.1"/>
    </source>
</evidence>
<keyword evidence="12" id="KW-1185">Reference proteome</keyword>
<evidence type="ECO:0000256" key="11">
    <source>
        <dbReference type="SAM" id="SignalP"/>
    </source>
</evidence>
<accession>A0A6P5YM96</accession>
<evidence type="ECO:0000256" key="1">
    <source>
        <dbReference type="ARBA" id="ARBA00001971"/>
    </source>
</evidence>
<dbReference type="PANTHER" id="PTHR47943:SF9">
    <property type="entry name" value="CYTOCHROME P450"/>
    <property type="match status" value="1"/>
</dbReference>
<keyword evidence="8" id="KW-0503">Monooxygenase</keyword>
<keyword evidence="5 10" id="KW-0479">Metal-binding</keyword>
<feature type="signal peptide" evidence="11">
    <location>
        <begin position="1"/>
        <end position="18"/>
    </location>
</feature>
<dbReference type="GO" id="GO:0020037">
    <property type="term" value="F:heme binding"/>
    <property type="evidence" value="ECO:0007669"/>
    <property type="project" value="InterPro"/>
</dbReference>
<dbReference type="InterPro" id="IPR002401">
    <property type="entry name" value="Cyt_P450_E_grp-I"/>
</dbReference>
<gene>
    <name evidence="13" type="primary">LOC111292994</name>
</gene>